<evidence type="ECO:0000256" key="1">
    <source>
        <dbReference type="ARBA" id="ARBA00009437"/>
    </source>
</evidence>
<protein>
    <submittedName>
        <fullName evidence="6">LysR family transcriptional regulator</fullName>
    </submittedName>
</protein>
<proteinExistence type="inferred from homology"/>
<evidence type="ECO:0000256" key="4">
    <source>
        <dbReference type="ARBA" id="ARBA00023163"/>
    </source>
</evidence>
<name>A0ABD7G814_AERHY</name>
<evidence type="ECO:0000256" key="2">
    <source>
        <dbReference type="ARBA" id="ARBA00023015"/>
    </source>
</evidence>
<dbReference type="CDD" id="cd08422">
    <property type="entry name" value="PBP2_CrgA_like"/>
    <property type="match status" value="1"/>
</dbReference>
<evidence type="ECO:0000313" key="6">
    <source>
        <dbReference type="EMBL" id="RCF49553.1"/>
    </source>
</evidence>
<dbReference type="GO" id="GO:0003677">
    <property type="term" value="F:DNA binding"/>
    <property type="evidence" value="ECO:0007669"/>
    <property type="project" value="UniProtKB-KW"/>
</dbReference>
<keyword evidence="4" id="KW-0804">Transcription</keyword>
<comment type="similarity">
    <text evidence="1">Belongs to the LysR transcriptional regulatory family.</text>
</comment>
<reference evidence="7" key="2">
    <citation type="submission" date="2018-02" db="EMBL/GenBank/DDBJ databases">
        <title>Phenotypic characterization and whole genome analysis of multidrug-resistant, extended-spectrum beta-lactamase-producing bacteria isolated from dogs in Germany.</title>
        <authorList>
            <person name="Williamson C."/>
        </authorList>
    </citation>
    <scope>NUCLEOTIDE SEQUENCE [LARGE SCALE GENOMIC DNA]</scope>
    <source>
        <strain evidence="7">AFG_SD03_1510_Ahy_093</strain>
    </source>
</reference>
<dbReference type="Pfam" id="PF03466">
    <property type="entry name" value="LysR_substrate"/>
    <property type="match status" value="1"/>
</dbReference>
<dbReference type="InterPro" id="IPR000847">
    <property type="entry name" value="LysR_HTH_N"/>
</dbReference>
<evidence type="ECO:0000259" key="5">
    <source>
        <dbReference type="PROSITE" id="PS50931"/>
    </source>
</evidence>
<accession>A0ABD7G814</accession>
<dbReference type="AlphaFoldDB" id="A0ABD7G814"/>
<evidence type="ECO:0000256" key="3">
    <source>
        <dbReference type="ARBA" id="ARBA00023125"/>
    </source>
</evidence>
<feature type="domain" description="HTH lysR-type" evidence="5">
    <location>
        <begin position="1"/>
        <end position="59"/>
    </location>
</feature>
<gene>
    <name evidence="6" type="ORF">C6C11_10585</name>
</gene>
<dbReference type="Gene3D" id="1.10.10.10">
    <property type="entry name" value="Winged helix-like DNA-binding domain superfamily/Winged helix DNA-binding domain"/>
    <property type="match status" value="1"/>
</dbReference>
<organism evidence="6 7">
    <name type="scientific">Aeromonas hydrophila</name>
    <dbReference type="NCBI Taxonomy" id="644"/>
    <lineage>
        <taxon>Bacteria</taxon>
        <taxon>Pseudomonadati</taxon>
        <taxon>Pseudomonadota</taxon>
        <taxon>Gammaproteobacteria</taxon>
        <taxon>Aeromonadales</taxon>
        <taxon>Aeromonadaceae</taxon>
        <taxon>Aeromonas</taxon>
    </lineage>
</organism>
<keyword evidence="2" id="KW-0805">Transcription regulation</keyword>
<dbReference type="EMBL" id="PUTQ01000013">
    <property type="protein sequence ID" value="RCF49553.1"/>
    <property type="molecule type" value="Genomic_DNA"/>
</dbReference>
<evidence type="ECO:0000313" key="7">
    <source>
        <dbReference type="Proteomes" id="UP000253075"/>
    </source>
</evidence>
<dbReference type="PANTHER" id="PTHR30537">
    <property type="entry name" value="HTH-TYPE TRANSCRIPTIONAL REGULATOR"/>
    <property type="match status" value="1"/>
</dbReference>
<dbReference type="SUPFAM" id="SSF53850">
    <property type="entry name" value="Periplasmic binding protein-like II"/>
    <property type="match status" value="1"/>
</dbReference>
<dbReference type="PROSITE" id="PS50931">
    <property type="entry name" value="HTH_LYSR"/>
    <property type="match status" value="1"/>
</dbReference>
<dbReference type="Proteomes" id="UP000253075">
    <property type="component" value="Unassembled WGS sequence"/>
</dbReference>
<dbReference type="InterPro" id="IPR005119">
    <property type="entry name" value="LysR_subst-bd"/>
</dbReference>
<dbReference type="InterPro" id="IPR058163">
    <property type="entry name" value="LysR-type_TF_proteobact-type"/>
</dbReference>
<reference evidence="6 7" key="1">
    <citation type="journal article" date="2018" name="PLoS ONE">
        <title>Phenotypic characterization and whole genome analysis of extended-spectrum beta-lactamase-producing bacteria isolated from dogs in Germany.</title>
        <authorList>
            <person name="Boehmer T."/>
            <person name="Vogler A.J."/>
            <person name="Thomas A."/>
            <person name="Sauer S."/>
            <person name="Hergenroether M."/>
            <person name="Straubinger R.K."/>
            <person name="Birdsell D."/>
            <person name="Keim P."/>
            <person name="Sahl J.W."/>
            <person name="Williamson C.H."/>
            <person name="Riehm J.M."/>
        </authorList>
    </citation>
    <scope>NUCLEOTIDE SEQUENCE [LARGE SCALE GENOMIC DNA]</scope>
    <source>
        <strain evidence="6 7">AFG_SD03_1510_Ahy_093</strain>
    </source>
</reference>
<dbReference type="Gene3D" id="3.40.190.290">
    <property type="match status" value="1"/>
</dbReference>
<dbReference type="SUPFAM" id="SSF46785">
    <property type="entry name" value="Winged helix' DNA-binding domain"/>
    <property type="match status" value="1"/>
</dbReference>
<comment type="caution">
    <text evidence="6">The sequence shown here is derived from an EMBL/GenBank/DDBJ whole genome shotgun (WGS) entry which is preliminary data.</text>
</comment>
<keyword evidence="3" id="KW-0238">DNA-binding</keyword>
<dbReference type="InterPro" id="IPR036388">
    <property type="entry name" value="WH-like_DNA-bd_sf"/>
</dbReference>
<dbReference type="Pfam" id="PF00126">
    <property type="entry name" value="HTH_1"/>
    <property type="match status" value="1"/>
</dbReference>
<dbReference type="PANTHER" id="PTHR30537:SF5">
    <property type="entry name" value="HTH-TYPE TRANSCRIPTIONAL ACTIVATOR TTDR-RELATED"/>
    <property type="match status" value="1"/>
</dbReference>
<dbReference type="RefSeq" id="WP_113994921.1">
    <property type="nucleotide sequence ID" value="NZ_JACLAM010000001.1"/>
</dbReference>
<dbReference type="InterPro" id="IPR036390">
    <property type="entry name" value="WH_DNA-bd_sf"/>
</dbReference>
<sequence>MDRLTSMRIFTRVVDLGSYSAVASEEGISAQMVGKHVQGLELWLGGKLFHKTTRQQTLTELGQLFLARCLRVLEELALTESLTQSLLAEPAGRLRIAAPLSFGHHRLVPLLPAFLDRYPKLEVDLQLTPRWVDLVEEGFDAAIRTLRPQDEALIARPLLTQHYRLCAAPVYLARHGVPRQPADLARHQCLHGNWGEHERWQFVGEDGQSEEVRVASRLHINHWPALLTAALSGAGISLQPADQVQEHIAAGRLLPLLDTYRIPDKTLHFIYPAARRQVLKITLLGDFLAEALADKSPQPA</sequence>